<sequence>MNKTINTREIQADTDPIFPSRWSPRSFSDKAVDSKLIEGLFEAARWATSCYNDQPWRFVYAVDQPHRQKYAEALVEQNRVWAAKAPVIGFVLCTKNFSQTGKPNRHAAFDAGSAWMSLALQAHLSGLYAHGMAGFIMDKAYEVTGADREKYDIMAAFVVGYKGDPEDLPEQYRDMESPNTRIDLKEIMFENQI</sequence>
<dbReference type="EMBL" id="CP019646">
    <property type="protein sequence ID" value="AQQ69673.1"/>
    <property type="molecule type" value="Genomic_DNA"/>
</dbReference>
<evidence type="ECO:0000259" key="3">
    <source>
        <dbReference type="Pfam" id="PF00881"/>
    </source>
</evidence>
<evidence type="ECO:0000313" key="4">
    <source>
        <dbReference type="EMBL" id="AQQ69673.1"/>
    </source>
</evidence>
<evidence type="ECO:0000256" key="2">
    <source>
        <dbReference type="ARBA" id="ARBA00023002"/>
    </source>
</evidence>
<dbReference type="RefSeq" id="WP_146681987.1">
    <property type="nucleotide sequence ID" value="NZ_CP019646.1"/>
</dbReference>
<dbReference type="InterPro" id="IPR000415">
    <property type="entry name" value="Nitroreductase-like"/>
</dbReference>
<comment type="similarity">
    <text evidence="1">Belongs to the nitroreductase family.</text>
</comment>
<dbReference type="AlphaFoldDB" id="A0A1Q2MAD1"/>
<dbReference type="STRING" id="1851148.SMSP2_00002"/>
<proteinExistence type="inferred from homology"/>
<dbReference type="OrthoDB" id="9782629at2"/>
<dbReference type="PANTHER" id="PTHR43673">
    <property type="entry name" value="NAD(P)H NITROREDUCTASE YDGI-RELATED"/>
    <property type="match status" value="1"/>
</dbReference>
<gene>
    <name evidence="4" type="ORF">SMSP2_00002</name>
</gene>
<keyword evidence="2" id="KW-0560">Oxidoreductase</keyword>
<dbReference type="PANTHER" id="PTHR43673:SF10">
    <property type="entry name" value="NADH DEHYDROGENASE_NAD(P)H NITROREDUCTASE XCC3605-RELATED"/>
    <property type="match status" value="1"/>
</dbReference>
<dbReference type="SUPFAM" id="SSF55469">
    <property type="entry name" value="FMN-dependent nitroreductase-like"/>
    <property type="match status" value="1"/>
</dbReference>
<dbReference type="CDD" id="cd02138">
    <property type="entry name" value="TdsD-like"/>
    <property type="match status" value="1"/>
</dbReference>
<reference evidence="5" key="1">
    <citation type="submission" date="2017-02" db="EMBL/GenBank/DDBJ databases">
        <title>Comparative genomics and description of representatives of a novel lineage of planctomycetes thriving in anoxic sediments.</title>
        <authorList>
            <person name="Spring S."/>
            <person name="Bunk B."/>
            <person name="Sproer C."/>
        </authorList>
    </citation>
    <scope>NUCLEOTIDE SEQUENCE [LARGE SCALE GENOMIC DNA]</scope>
    <source>
        <strain evidence="5">SM-Chi-D1</strain>
    </source>
</reference>
<feature type="domain" description="Nitroreductase" evidence="3">
    <location>
        <begin position="20"/>
        <end position="81"/>
    </location>
</feature>
<dbReference type="GO" id="GO:0016491">
    <property type="term" value="F:oxidoreductase activity"/>
    <property type="evidence" value="ECO:0007669"/>
    <property type="project" value="UniProtKB-KW"/>
</dbReference>
<name>A0A1Q2MAD1_9BACT</name>
<evidence type="ECO:0000256" key="1">
    <source>
        <dbReference type="ARBA" id="ARBA00007118"/>
    </source>
</evidence>
<protein>
    <submittedName>
        <fullName evidence="4">Malonic semialdehyde reductase</fullName>
    </submittedName>
</protein>
<accession>A0A1Q2MAD1</accession>
<organism evidence="4 5">
    <name type="scientific">Limihaloglobus sulfuriphilus</name>
    <dbReference type="NCBI Taxonomy" id="1851148"/>
    <lineage>
        <taxon>Bacteria</taxon>
        <taxon>Pseudomonadati</taxon>
        <taxon>Planctomycetota</taxon>
        <taxon>Phycisphaerae</taxon>
        <taxon>Sedimentisphaerales</taxon>
        <taxon>Sedimentisphaeraceae</taxon>
        <taxon>Limihaloglobus</taxon>
    </lineage>
</organism>
<dbReference type="InterPro" id="IPR029479">
    <property type="entry name" value="Nitroreductase"/>
</dbReference>
<dbReference type="KEGG" id="pbas:SMSP2_00002"/>
<evidence type="ECO:0000313" key="5">
    <source>
        <dbReference type="Proteomes" id="UP000188181"/>
    </source>
</evidence>
<dbReference type="Proteomes" id="UP000188181">
    <property type="component" value="Chromosome"/>
</dbReference>
<dbReference type="Gene3D" id="3.40.109.10">
    <property type="entry name" value="NADH Oxidase"/>
    <property type="match status" value="1"/>
</dbReference>
<dbReference type="Pfam" id="PF00881">
    <property type="entry name" value="Nitroreductase"/>
    <property type="match status" value="1"/>
</dbReference>
<keyword evidence="5" id="KW-1185">Reference proteome</keyword>